<comment type="caution">
    <text evidence="1">The sequence shown here is derived from an EMBL/GenBank/DDBJ whole genome shotgun (WGS) entry which is preliminary data.</text>
</comment>
<dbReference type="AlphaFoldDB" id="X0RNR7"/>
<protein>
    <recommendedName>
        <fullName evidence="2">MucB/RseB N-terminal domain-containing protein</fullName>
    </recommendedName>
</protein>
<gene>
    <name evidence="1" type="ORF">S01H1_17255</name>
</gene>
<dbReference type="Pfam" id="PF09865">
    <property type="entry name" value="DUF2092"/>
    <property type="match status" value="1"/>
</dbReference>
<feature type="non-terminal residue" evidence="1">
    <location>
        <position position="285"/>
    </location>
</feature>
<organism evidence="1">
    <name type="scientific">marine sediment metagenome</name>
    <dbReference type="NCBI Taxonomy" id="412755"/>
    <lineage>
        <taxon>unclassified sequences</taxon>
        <taxon>metagenomes</taxon>
        <taxon>ecological metagenomes</taxon>
    </lineage>
</organism>
<accession>X0RNR7</accession>
<dbReference type="EMBL" id="BARS01009145">
    <property type="protein sequence ID" value="GAF70454.1"/>
    <property type="molecule type" value="Genomic_DNA"/>
</dbReference>
<dbReference type="InterPro" id="IPR019207">
    <property type="entry name" value="DUF2092"/>
</dbReference>
<proteinExistence type="predicted"/>
<reference evidence="1" key="1">
    <citation type="journal article" date="2014" name="Front. Microbiol.">
        <title>High frequency of phylogenetically diverse reductive dehalogenase-homologous genes in deep subseafloor sedimentary metagenomes.</title>
        <authorList>
            <person name="Kawai M."/>
            <person name="Futagami T."/>
            <person name="Toyoda A."/>
            <person name="Takaki Y."/>
            <person name="Nishi S."/>
            <person name="Hori S."/>
            <person name="Arai W."/>
            <person name="Tsubouchi T."/>
            <person name="Morono Y."/>
            <person name="Uchiyama I."/>
            <person name="Ito T."/>
            <person name="Fujiyama A."/>
            <person name="Inagaki F."/>
            <person name="Takami H."/>
        </authorList>
    </citation>
    <scope>NUCLEOTIDE SEQUENCE</scope>
    <source>
        <strain evidence="1">Expedition CK06-06</strain>
    </source>
</reference>
<name>X0RNR7_9ZZZZ</name>
<sequence>MVTARGVLESMAAAYGKASSYEDIGAVRVRGPKGEKTASFSVTMVRPDKLRLHVNQAVVVSDGRQLHAAILDLPNQVLCKDLPARLTLDWLCADPILRRALIGGFAGAPPQLILLLTDDPLKVLLHGVAETALLEPDRIMDRDCHRVELKWPGGTSVFWIDRETHALRRVVARGQRDDGLSLIAEFRDARLGGEVDPTAFQFATPQRAKLVEQFGRPQPEQGRIEQYPIRPVKIAERSQPKTLKLTPLWECTELKAPANVLAAEDPDGRTRLLVVDNFNSVAEVG</sequence>
<evidence type="ECO:0000313" key="1">
    <source>
        <dbReference type="EMBL" id="GAF70454.1"/>
    </source>
</evidence>
<evidence type="ECO:0008006" key="2">
    <source>
        <dbReference type="Google" id="ProtNLM"/>
    </source>
</evidence>